<evidence type="ECO:0000313" key="3">
    <source>
        <dbReference type="Proteomes" id="UP000597762"/>
    </source>
</evidence>
<accession>A0A812CVP0</accession>
<comment type="caution">
    <text evidence="2">The sequence shown here is derived from an EMBL/GenBank/DDBJ whole genome shotgun (WGS) entry which is preliminary data.</text>
</comment>
<dbReference type="OrthoDB" id="10027521at2759"/>
<dbReference type="PANTHER" id="PTHR22382">
    <property type="entry name" value="RIKEN CDNA 4921504E06 GENE"/>
    <property type="match status" value="1"/>
</dbReference>
<reference evidence="2" key="1">
    <citation type="submission" date="2021-01" db="EMBL/GenBank/DDBJ databases">
        <authorList>
            <person name="Li R."/>
            <person name="Bekaert M."/>
        </authorList>
    </citation>
    <scope>NUCLEOTIDE SEQUENCE</scope>
    <source>
        <strain evidence="2">Farmed</strain>
    </source>
</reference>
<dbReference type="InterPro" id="IPR040119">
    <property type="entry name" value="C10orf67-like"/>
</dbReference>
<organism evidence="2 3">
    <name type="scientific">Acanthosepion pharaonis</name>
    <name type="common">Pharaoh cuttlefish</name>
    <name type="synonym">Sepia pharaonis</name>
    <dbReference type="NCBI Taxonomy" id="158019"/>
    <lineage>
        <taxon>Eukaryota</taxon>
        <taxon>Metazoa</taxon>
        <taxon>Spiralia</taxon>
        <taxon>Lophotrochozoa</taxon>
        <taxon>Mollusca</taxon>
        <taxon>Cephalopoda</taxon>
        <taxon>Coleoidea</taxon>
        <taxon>Decapodiformes</taxon>
        <taxon>Sepiida</taxon>
        <taxon>Sepiina</taxon>
        <taxon>Sepiidae</taxon>
        <taxon>Acanthosepion</taxon>
    </lineage>
</organism>
<dbReference type="AlphaFoldDB" id="A0A812CVP0"/>
<evidence type="ECO:0000256" key="1">
    <source>
        <dbReference type="SAM" id="MobiDB-lite"/>
    </source>
</evidence>
<feature type="region of interest" description="Disordered" evidence="1">
    <location>
        <begin position="77"/>
        <end position="100"/>
    </location>
</feature>
<dbReference type="Proteomes" id="UP000597762">
    <property type="component" value="Unassembled WGS sequence"/>
</dbReference>
<name>A0A812CVP0_ACAPH</name>
<keyword evidence="3" id="KW-1185">Reference proteome</keyword>
<evidence type="ECO:0000313" key="2">
    <source>
        <dbReference type="EMBL" id="CAE1280602.1"/>
    </source>
</evidence>
<proteinExistence type="predicted"/>
<gene>
    <name evidence="2" type="ORF">SPHA_42406</name>
</gene>
<dbReference type="PANTHER" id="PTHR22382:SF7">
    <property type="entry name" value="RIKEN CDNA 4921504E06 GENE"/>
    <property type="match status" value="1"/>
</dbReference>
<sequence length="201" mass="23237">MVNLKIVNLNGLSIPQDPTQDLILEKLKQKKKNFEAILASKDNTLKELQEKIGKLEAELEKSNNVNEDLHQRVKLLQKSFNPDQPSAKPREISRSGSMNKKHMKKIWEKKIAILQESLHTLRNEMYLRQTLEKQATMLHRANINYTGRPEIPEEPLEAKLIPSNQNPDNRLPAKTNTMLPVIQDINQELSALLEAHGWWKK</sequence>
<dbReference type="EMBL" id="CAHIKZ030002075">
    <property type="protein sequence ID" value="CAE1280602.1"/>
    <property type="molecule type" value="Genomic_DNA"/>
</dbReference>
<protein>
    <submittedName>
        <fullName evidence="2">Uncharacterized protein</fullName>
    </submittedName>
</protein>